<dbReference type="PIRSF" id="PIRSF000906">
    <property type="entry name" value="FBPtase_Bacill"/>
    <property type="match status" value="1"/>
</dbReference>
<sequence length="650" mass="75828">MAHTEEKSFKQRYLNLLAKQYDNKEELATEIINLESILELPKGTEHFVSDLHGEFQAFQHVLRNGSGNVKRKIKDIFEDILTAEEIDEFAALVYYPEEKLKLIKNAFKRKDELNQWYHKTIHNLIKFVTFASSKYTRTKLRKTLPENFVFIVEELLYRSNKYNNKSSYYDKLMEQIIDLEQSDDLIIGLSFTVQHLVVNHLHVVGDIYDRGPEPDKIMETLINYPSVDIQWGNHDVLWIGAYAGSKVCLANLLRICARYDNLDIIEDAYGINIRPLLTLAEKYYDGNNEPFQPKNAEYLSDYERAQITRIQQAIAIIQFKLEAPIIKRRPSFDMEERLVLEKVDYENKKITIYGKTYDLKHTCFQTIDPQDPTRLTEEEQDVIDKLLLSVQQSEKLKRHMTYLMQKGTLYLPYNGNLLIHGCIPVDENGEMESMEIDGVEHHGRDLLDTFETHVRNAFDHKDDQDDLSTDLVWYLWTGKYSSLFGKRAMTTFERYFINDKAAHKEEKNPYYHLREDVAMCKKMLKDFGLDPEQGHIINGHTPVKEIKGEDPIKANGKMIVIDGGFSKAYQSTTGIAGYTLLYNSFGMQLVAHQQFNSKENVLKNGTDEVSIRRVVDEELERKTIRDTNTGERIQEEIDTLKELMHDHFLK</sequence>
<keyword evidence="1 4" id="KW-0378">Hydrolase</keyword>
<reference evidence="5 6" key="1">
    <citation type="journal article" date="2023" name="Int. J. Syst. Evol. Microbiol.">
        <title>Streptococcus sciuri sp. nov., Staphylococcus marylandisciuri sp. nov. and Staphylococcus americanisciuri sp. nov., isolated from faeces of eastern grey squirrel (Sciurus carolinensis).</title>
        <authorList>
            <person name="Volokhov D.V."/>
            <person name="Zagorodnyaya T.A."/>
            <person name="Furtak V.A."/>
            <person name="Nattanmai G."/>
            <person name="Randall L."/>
            <person name="Jose S."/>
            <person name="Gao Y."/>
            <person name="Eisenberg T."/>
            <person name="Delmonte P."/>
            <person name="Blom J."/>
            <person name="Mitchell K.K."/>
        </authorList>
    </citation>
    <scope>NUCLEOTIDE SEQUENCE [LARGE SCALE GENOMIC DNA]</scope>
    <source>
        <strain evidence="5 6">SQ8-PEA</strain>
    </source>
</reference>
<dbReference type="SUPFAM" id="SSF56300">
    <property type="entry name" value="Metallo-dependent phosphatases"/>
    <property type="match status" value="1"/>
</dbReference>
<keyword evidence="3 4" id="KW-0119">Carbohydrate metabolism</keyword>
<name>A0ABT2QMX8_9STAP</name>
<dbReference type="EC" id="3.1.3.11" evidence="4"/>
<evidence type="ECO:0000256" key="2">
    <source>
        <dbReference type="ARBA" id="ARBA00023211"/>
    </source>
</evidence>
<dbReference type="Proteomes" id="UP001209553">
    <property type="component" value="Unassembled WGS sequence"/>
</dbReference>
<dbReference type="InterPro" id="IPR029052">
    <property type="entry name" value="Metallo-depent_PP-like"/>
</dbReference>
<comment type="caution">
    <text evidence="5">The sequence shown here is derived from an EMBL/GenBank/DDBJ whole genome shotgun (WGS) entry which is preliminary data.</text>
</comment>
<dbReference type="RefSeq" id="WP_262853825.1">
    <property type="nucleotide sequence ID" value="NZ_JAOPKZ010000002.1"/>
</dbReference>
<dbReference type="Pfam" id="PF06874">
    <property type="entry name" value="FBPase_2"/>
    <property type="match status" value="1"/>
</dbReference>
<evidence type="ECO:0000256" key="3">
    <source>
        <dbReference type="ARBA" id="ARBA00023277"/>
    </source>
</evidence>
<comment type="catalytic activity">
    <reaction evidence="4">
        <text>beta-D-fructose 1,6-bisphosphate + H2O = beta-D-fructose 6-phosphate + phosphate</text>
        <dbReference type="Rhea" id="RHEA:11064"/>
        <dbReference type="ChEBI" id="CHEBI:15377"/>
        <dbReference type="ChEBI" id="CHEBI:32966"/>
        <dbReference type="ChEBI" id="CHEBI:43474"/>
        <dbReference type="ChEBI" id="CHEBI:57634"/>
        <dbReference type="EC" id="3.1.3.11"/>
    </reaction>
</comment>
<comment type="similarity">
    <text evidence="4">Belongs to the FBPase class 3 family.</text>
</comment>
<keyword evidence="2 4" id="KW-0464">Manganese</keyword>
<dbReference type="EMBL" id="JAOPKZ010000002">
    <property type="protein sequence ID" value="MCU5745334.1"/>
    <property type="molecule type" value="Genomic_DNA"/>
</dbReference>
<gene>
    <name evidence="4" type="primary">fbp</name>
    <name evidence="5" type="ORF">N9R04_01185</name>
</gene>
<dbReference type="InterPro" id="IPR009164">
    <property type="entry name" value="FBPtase_class3"/>
</dbReference>
<evidence type="ECO:0000256" key="4">
    <source>
        <dbReference type="HAMAP-Rule" id="MF_01854"/>
    </source>
</evidence>
<protein>
    <recommendedName>
        <fullName evidence="4">Fructose-1,6-bisphosphatase class 3</fullName>
        <shortName evidence="4">FBPase class 3</shortName>
        <ecNumber evidence="4">3.1.3.11</ecNumber>
    </recommendedName>
    <alternativeName>
        <fullName evidence="4">D-fructose-1,6-bisphosphate 1-phosphohydrolase class 3</fullName>
    </alternativeName>
</protein>
<comment type="pathway">
    <text evidence="4">Carbohydrate biosynthesis; gluconeogenesis.</text>
</comment>
<evidence type="ECO:0000313" key="5">
    <source>
        <dbReference type="EMBL" id="MCU5745334.1"/>
    </source>
</evidence>
<proteinExistence type="inferred from homology"/>
<comment type="cofactor">
    <cofactor evidence="4">
        <name>Mn(2+)</name>
        <dbReference type="ChEBI" id="CHEBI:29035"/>
    </cofactor>
</comment>
<dbReference type="HAMAP" id="MF_01854">
    <property type="entry name" value="FBPase_class3"/>
    <property type="match status" value="1"/>
</dbReference>
<evidence type="ECO:0000256" key="1">
    <source>
        <dbReference type="ARBA" id="ARBA00022801"/>
    </source>
</evidence>
<evidence type="ECO:0000313" key="6">
    <source>
        <dbReference type="Proteomes" id="UP001209553"/>
    </source>
</evidence>
<keyword evidence="6" id="KW-1185">Reference proteome</keyword>
<accession>A0ABT2QMX8</accession>
<dbReference type="Gene3D" id="3.60.21.10">
    <property type="match status" value="1"/>
</dbReference>
<organism evidence="5 6">
    <name type="scientific">Staphylococcus marylandisciuri</name>
    <dbReference type="NCBI Taxonomy" id="2981529"/>
    <lineage>
        <taxon>Bacteria</taxon>
        <taxon>Bacillati</taxon>
        <taxon>Bacillota</taxon>
        <taxon>Bacilli</taxon>
        <taxon>Bacillales</taxon>
        <taxon>Staphylococcaceae</taxon>
        <taxon>Staphylococcus</taxon>
    </lineage>
</organism>